<keyword evidence="5" id="KW-1185">Reference proteome</keyword>
<proteinExistence type="predicted"/>
<gene>
    <name evidence="4" type="ORF">QYE76_033776</name>
</gene>
<dbReference type="AlphaFoldDB" id="A0AAD8QW40"/>
<dbReference type="PANTHER" id="PTHR33026:SF7">
    <property type="entry name" value="OS03G0100275 PROTEIN"/>
    <property type="match status" value="1"/>
</dbReference>
<feature type="compositionally biased region" description="Basic and acidic residues" evidence="2">
    <location>
        <begin position="314"/>
        <end position="325"/>
    </location>
</feature>
<feature type="coiled-coil region" evidence="1">
    <location>
        <begin position="520"/>
        <end position="557"/>
    </location>
</feature>
<evidence type="ECO:0000259" key="3">
    <source>
        <dbReference type="Pfam" id="PF04195"/>
    </source>
</evidence>
<evidence type="ECO:0000313" key="5">
    <source>
        <dbReference type="Proteomes" id="UP001231189"/>
    </source>
</evidence>
<feature type="compositionally biased region" description="Acidic residues" evidence="2">
    <location>
        <begin position="275"/>
        <end position="284"/>
    </location>
</feature>
<feature type="compositionally biased region" description="Basic and acidic residues" evidence="2">
    <location>
        <begin position="705"/>
        <end position="729"/>
    </location>
</feature>
<dbReference type="InterPro" id="IPR007321">
    <property type="entry name" value="Transposase_28"/>
</dbReference>
<accession>A0AAD8QW40</accession>
<feature type="region of interest" description="Disordered" evidence="2">
    <location>
        <begin position="681"/>
        <end position="729"/>
    </location>
</feature>
<keyword evidence="1" id="KW-0175">Coiled coil</keyword>
<evidence type="ECO:0000256" key="2">
    <source>
        <dbReference type="SAM" id="MobiDB-lite"/>
    </source>
</evidence>
<dbReference type="Pfam" id="PF04195">
    <property type="entry name" value="Transposase_28"/>
    <property type="match status" value="1"/>
</dbReference>
<feature type="domain" description="Transposase (putative) gypsy type" evidence="3">
    <location>
        <begin position="29"/>
        <end position="94"/>
    </location>
</feature>
<comment type="caution">
    <text evidence="4">The sequence shown here is derived from an EMBL/GenBank/DDBJ whole genome shotgun (WGS) entry which is preliminary data.</text>
</comment>
<feature type="region of interest" description="Disordered" evidence="2">
    <location>
        <begin position="233"/>
        <end position="328"/>
    </location>
</feature>
<organism evidence="4 5">
    <name type="scientific">Lolium multiflorum</name>
    <name type="common">Italian ryegrass</name>
    <name type="synonym">Lolium perenne subsp. multiflorum</name>
    <dbReference type="NCBI Taxonomy" id="4521"/>
    <lineage>
        <taxon>Eukaryota</taxon>
        <taxon>Viridiplantae</taxon>
        <taxon>Streptophyta</taxon>
        <taxon>Embryophyta</taxon>
        <taxon>Tracheophyta</taxon>
        <taxon>Spermatophyta</taxon>
        <taxon>Magnoliopsida</taxon>
        <taxon>Liliopsida</taxon>
        <taxon>Poales</taxon>
        <taxon>Poaceae</taxon>
        <taxon>BOP clade</taxon>
        <taxon>Pooideae</taxon>
        <taxon>Poodae</taxon>
        <taxon>Poeae</taxon>
        <taxon>Poeae Chloroplast Group 2 (Poeae type)</taxon>
        <taxon>Loliodinae</taxon>
        <taxon>Loliinae</taxon>
        <taxon>Lolium</taxon>
    </lineage>
</organism>
<evidence type="ECO:0000256" key="1">
    <source>
        <dbReference type="SAM" id="Coils"/>
    </source>
</evidence>
<protein>
    <recommendedName>
        <fullName evidence="3">Transposase (putative) gypsy type domain-containing protein</fullName>
    </recommendedName>
</protein>
<dbReference type="Proteomes" id="UP001231189">
    <property type="component" value="Unassembled WGS sequence"/>
</dbReference>
<sequence length="784" mass="87159">MGFSKKESSLRFPKEESYPKPPIEYRVSFDDHLIRGLSPPIHEFLRGLLFVYGLQLHQLTPNSILHVSIFITLCECFLGVQPNWALWKRIFCLRRNGSHNVAYNIGGVVICVRSDVEYFDIKFPDSVQGWRKKWLYIHEESSNPVEDNIAPFDGEAKILRHRSWDAEATEAENLATEALMTRIHELQNTLQARKNPLWKYTGEEDVDRLSKDLPLKDFEKLIRKISSLNKKDPIPSSCRITPYSGANPLPENHPVLASLPPLPEGGEVEDRAVVDDDNQDDESEATASTHSLPPVVSPRNKRKRNEVEDSGTSKAEEAGPSDKKAAFNPYDDALVSPLIKEFIRFGAQFVEYRDHANEAEENLAEANKRADALAQKLEQSEKARKKAETDAFEGQNDAEKAKAICWCEGRTHQEYEVDGPEGDELLDALTLLEIHGDEAREALADAEAGLSKLFPYFFPKKEEPNTFVGLAKSFNVPEDLGLKLRQEGLNIGVEGTIALIADSQQHVDWTKLQYAKKQTLVMMEQSRKAAKKEKVALQQAQEAIAAKEAAVSEAEKATTRENLMLELMNEASVDITDSINPKPLSEGIGEYPRQLARLWEICVGTRRVIGGTVVTSAAFLLESPTPAKSRDPIRCGSFEFVPRREELHPNSMASSRNTEAVFGGVHFVVDSGGFLRLPGAGASHSKAVPQEGVPSAATLKASPRSIRESNRENLDAAAGQRRDEGAHTVKRKAEQQSTLDAMTCHQSEAAPVRHTSQLQSSLRRHVISTLTLILKTVGKSPAIC</sequence>
<name>A0AAD8QW40_LOLMU</name>
<evidence type="ECO:0000313" key="4">
    <source>
        <dbReference type="EMBL" id="KAK1610103.1"/>
    </source>
</evidence>
<dbReference type="PANTHER" id="PTHR33026">
    <property type="entry name" value="OS06G0360600 PROTEIN"/>
    <property type="match status" value="1"/>
</dbReference>
<reference evidence="4" key="1">
    <citation type="submission" date="2023-07" db="EMBL/GenBank/DDBJ databases">
        <title>A chromosome-level genome assembly of Lolium multiflorum.</title>
        <authorList>
            <person name="Chen Y."/>
            <person name="Copetti D."/>
            <person name="Kolliker R."/>
            <person name="Studer B."/>
        </authorList>
    </citation>
    <scope>NUCLEOTIDE SEQUENCE</scope>
    <source>
        <strain evidence="4">02402/16</strain>
        <tissue evidence="4">Leaf</tissue>
    </source>
</reference>
<dbReference type="EMBL" id="JAUUTY010000007">
    <property type="protein sequence ID" value="KAK1610103.1"/>
    <property type="molecule type" value="Genomic_DNA"/>
</dbReference>
<feature type="coiled-coil region" evidence="1">
    <location>
        <begin position="349"/>
        <end position="390"/>
    </location>
</feature>